<organism evidence="2 3">
    <name type="scientific">Lactobacillus amylovorus subsp. animalium DSM 16698</name>
    <dbReference type="NCBI Taxonomy" id="695563"/>
    <lineage>
        <taxon>Bacteria</taxon>
        <taxon>Bacillati</taxon>
        <taxon>Bacillota</taxon>
        <taxon>Bacilli</taxon>
        <taxon>Lactobacillales</taxon>
        <taxon>Lactobacillaceae</taxon>
        <taxon>Lactobacillus</taxon>
        <taxon>Lactobacillus amylovorus subsp. animalium</taxon>
    </lineage>
</organism>
<gene>
    <name evidence="2" type="ORF">IV44_GL000215</name>
</gene>
<evidence type="ECO:0000313" key="2">
    <source>
        <dbReference type="EMBL" id="KRN92247.1"/>
    </source>
</evidence>
<evidence type="ECO:0008006" key="4">
    <source>
        <dbReference type="Google" id="ProtNLM"/>
    </source>
</evidence>
<dbReference type="AlphaFoldDB" id="A0A0R2L0J3"/>
<evidence type="ECO:0000256" key="1">
    <source>
        <dbReference type="ARBA" id="ARBA00023025"/>
    </source>
</evidence>
<comment type="caution">
    <text evidence="2">The sequence shown here is derived from an EMBL/GenBank/DDBJ whole genome shotgun (WGS) entry which is preliminary data.</text>
</comment>
<reference evidence="2 3" key="1">
    <citation type="journal article" date="2015" name="Genome Announc.">
        <title>Expanding the biotechnology potential of lactobacilli through comparative genomics of 213 strains and associated genera.</title>
        <authorList>
            <person name="Sun Z."/>
            <person name="Harris H.M."/>
            <person name="McCann A."/>
            <person name="Guo C."/>
            <person name="Argimon S."/>
            <person name="Zhang W."/>
            <person name="Yang X."/>
            <person name="Jeffery I.B."/>
            <person name="Cooney J.C."/>
            <person name="Kagawa T.F."/>
            <person name="Liu W."/>
            <person name="Song Y."/>
            <person name="Salvetti E."/>
            <person name="Wrobel A."/>
            <person name="Rasinkangas P."/>
            <person name="Parkhill J."/>
            <person name="Rea M.C."/>
            <person name="O'Sullivan O."/>
            <person name="Ritari J."/>
            <person name="Douillard F.P."/>
            <person name="Paul Ross R."/>
            <person name="Yang R."/>
            <person name="Briner A.E."/>
            <person name="Felis G.E."/>
            <person name="de Vos W.M."/>
            <person name="Barrangou R."/>
            <person name="Klaenhammer T.R."/>
            <person name="Caufield P.W."/>
            <person name="Cui Y."/>
            <person name="Zhang H."/>
            <person name="O'Toole P.W."/>
        </authorList>
    </citation>
    <scope>NUCLEOTIDE SEQUENCE [LARGE SCALE GENOMIC DNA]</scope>
    <source>
        <strain evidence="2 3">DSM 16698</strain>
    </source>
</reference>
<dbReference type="SUPFAM" id="SSF109797">
    <property type="entry name" value="Bacteriocin immunity protein-like"/>
    <property type="match status" value="1"/>
</dbReference>
<dbReference type="EMBL" id="JQBQ01000012">
    <property type="protein sequence ID" value="KRN92247.1"/>
    <property type="molecule type" value="Genomic_DNA"/>
</dbReference>
<dbReference type="InterPro" id="IPR023130">
    <property type="entry name" value="Ta0600-like_sf"/>
</dbReference>
<dbReference type="InterPro" id="IPR015046">
    <property type="entry name" value="LciA_Immunity-like"/>
</dbReference>
<name>A0A0R2L0J3_LACAM</name>
<keyword evidence="1" id="KW-0079">Bacteriocin immunity</keyword>
<accession>A0A0R2L0J3</accession>
<dbReference type="GO" id="GO:0030153">
    <property type="term" value="P:bacteriocin immunity"/>
    <property type="evidence" value="ECO:0007669"/>
    <property type="project" value="UniProtKB-KW"/>
</dbReference>
<proteinExistence type="predicted"/>
<evidence type="ECO:0000313" key="3">
    <source>
        <dbReference type="Proteomes" id="UP000051529"/>
    </source>
</evidence>
<dbReference type="Proteomes" id="UP000051529">
    <property type="component" value="Unassembled WGS sequence"/>
</dbReference>
<dbReference type="PATRIC" id="fig|695563.3.peg.225"/>
<protein>
    <recommendedName>
        <fullName evidence="4">Bacteriocin immunity protein</fullName>
    </recommendedName>
</protein>
<dbReference type="Gene3D" id="1.20.1440.50">
    <property type="entry name" value="Ta0600-like"/>
    <property type="match status" value="1"/>
</dbReference>
<sequence>MIMAEDEERIIRNKIDEIVNHDQEVKNNPELMDIFRVAYGRRDAGKPMQVVALALDKSLAGYITSHGPGETPDSVLDLHKEMQKLSGI</sequence>
<dbReference type="Pfam" id="PF08951">
    <property type="entry name" value="EntA_Immun"/>
    <property type="match status" value="1"/>
</dbReference>